<dbReference type="EMBL" id="RXRX01000018">
    <property type="protein sequence ID" value="RTN19036.1"/>
    <property type="molecule type" value="Genomic_DNA"/>
</dbReference>
<accession>A0ABY0AMW3</accession>
<dbReference type="Proteomes" id="UP000278241">
    <property type="component" value="Unassembled WGS sequence"/>
</dbReference>
<reference evidence="1 2" key="1">
    <citation type="submission" date="2018-12" db="EMBL/GenBank/DDBJ databases">
        <title>The Batch Genome Submission of Enterobacter spp. strains.</title>
        <authorList>
            <person name="Wei L."/>
            <person name="Wu W."/>
            <person name="Lin J."/>
            <person name="Zhang X."/>
            <person name="Feng Y."/>
            <person name="Zong Z."/>
        </authorList>
    </citation>
    <scope>NUCLEOTIDE SEQUENCE [LARGE SCALE GENOMIC DNA]</scope>
    <source>
        <strain evidence="1 2">WCHEM090044</strain>
    </source>
</reference>
<evidence type="ECO:0000313" key="2">
    <source>
        <dbReference type="Proteomes" id="UP000278241"/>
    </source>
</evidence>
<gene>
    <name evidence="1" type="ORF">EKN94_20905</name>
</gene>
<protein>
    <submittedName>
        <fullName evidence="1">Uncharacterized protein</fullName>
    </submittedName>
</protein>
<evidence type="ECO:0000313" key="1">
    <source>
        <dbReference type="EMBL" id="RTN19036.1"/>
    </source>
</evidence>
<organism evidence="1 2">
    <name type="scientific">Enterobacter quasimori</name>
    <dbReference type="NCBI Taxonomy" id="2838947"/>
    <lineage>
        <taxon>Bacteria</taxon>
        <taxon>Pseudomonadati</taxon>
        <taxon>Pseudomonadota</taxon>
        <taxon>Gammaproteobacteria</taxon>
        <taxon>Enterobacterales</taxon>
        <taxon>Enterobacteriaceae</taxon>
        <taxon>Enterobacter</taxon>
    </lineage>
</organism>
<comment type="caution">
    <text evidence="1">The sequence shown here is derived from an EMBL/GenBank/DDBJ whole genome shotgun (WGS) entry which is preliminary data.</text>
</comment>
<sequence length="160" mass="18778">MKPQRYPASIIKVGAVLYRAFGWTDDEGKCHLDLDEWHVRSIQNRTVSKHFGTKKVVISLVQKVEDITWQKDKWLTNFPAHYRQKFYENEPLPGGLYTTPNMALRYELESTYQSIKWYEDEKAAGMWSADHEIEYNGELKLIKLIKARITRLKNIKAGKS</sequence>
<proteinExistence type="predicted"/>
<keyword evidence="2" id="KW-1185">Reference proteome</keyword>
<name>A0ABY0AMW3_9ENTR</name>
<dbReference type="RefSeq" id="WP_126546311.1">
    <property type="nucleotide sequence ID" value="NZ_RXRX01000018.1"/>
</dbReference>